<dbReference type="CDD" id="cd02440">
    <property type="entry name" value="AdoMet_MTases"/>
    <property type="match status" value="1"/>
</dbReference>
<evidence type="ECO:0000256" key="8">
    <source>
        <dbReference type="PROSITE-ProRule" id="PRU00339"/>
    </source>
</evidence>
<dbReference type="Pfam" id="PF08241">
    <property type="entry name" value="Methyltransf_11"/>
    <property type="match status" value="1"/>
</dbReference>
<keyword evidence="4" id="KW-0328">Glycosyltransferase</keyword>
<feature type="region of interest" description="Disordered" evidence="9">
    <location>
        <begin position="807"/>
        <end position="829"/>
    </location>
</feature>
<dbReference type="Gene3D" id="1.25.40.10">
    <property type="entry name" value="Tetratricopeptide repeat domain"/>
    <property type="match status" value="1"/>
</dbReference>
<reference evidence="13 14" key="1">
    <citation type="submission" date="2021-05" db="EMBL/GenBank/DDBJ databases">
        <title>The draft genome of Geobacter chapellei DSM 13688.</title>
        <authorList>
            <person name="Xu Z."/>
            <person name="Masuda Y."/>
            <person name="Itoh H."/>
            <person name="Senoo K."/>
        </authorList>
    </citation>
    <scope>NUCLEOTIDE SEQUENCE [LARGE SCALE GENOMIC DNA]</scope>
    <source>
        <strain evidence="13 14">DSM 13688</strain>
    </source>
</reference>
<evidence type="ECO:0000256" key="2">
    <source>
        <dbReference type="ARBA" id="ARBA00005386"/>
    </source>
</evidence>
<evidence type="ECO:0000259" key="10">
    <source>
        <dbReference type="Pfam" id="PF05050"/>
    </source>
</evidence>
<dbReference type="InterPro" id="IPR011990">
    <property type="entry name" value="TPR-like_helical_dom_sf"/>
</dbReference>
<feature type="domain" description="Methyltransferase type 11" evidence="11">
    <location>
        <begin position="608"/>
        <end position="679"/>
    </location>
</feature>
<keyword evidence="5" id="KW-0808">Transferase</keyword>
<dbReference type="PANTHER" id="PTHR44835">
    <property type="entry name" value="UDP-N-ACETYLGLUCOSAMINE--PEPTIDE N-ACETYLGLUCOSAMINYLTRANSFERASE SPINDLY-RELATED"/>
    <property type="match status" value="1"/>
</dbReference>
<keyword evidence="6" id="KW-0677">Repeat</keyword>
<evidence type="ECO:0000259" key="12">
    <source>
        <dbReference type="Pfam" id="PF13844"/>
    </source>
</evidence>
<dbReference type="InterPro" id="IPR029489">
    <property type="entry name" value="OGT/SEC/SPY_C"/>
</dbReference>
<feature type="domain" description="O-GlcNAc transferase C-terminal" evidence="12">
    <location>
        <begin position="1031"/>
        <end position="1177"/>
    </location>
</feature>
<dbReference type="SMART" id="SM00028">
    <property type="entry name" value="TPR"/>
    <property type="match status" value="3"/>
</dbReference>
<dbReference type="GO" id="GO:0032259">
    <property type="term" value="P:methylation"/>
    <property type="evidence" value="ECO:0007669"/>
    <property type="project" value="UniProtKB-KW"/>
</dbReference>
<dbReference type="RefSeq" id="WP_214299993.1">
    <property type="nucleotide sequence ID" value="NZ_JAHDYS010000012.1"/>
</dbReference>
<dbReference type="Pfam" id="PF05050">
    <property type="entry name" value="Methyltransf_21"/>
    <property type="match status" value="1"/>
</dbReference>
<evidence type="ECO:0000256" key="3">
    <source>
        <dbReference type="ARBA" id="ARBA00011970"/>
    </source>
</evidence>
<protein>
    <recommendedName>
        <fullName evidence="3">protein O-GlcNAc transferase</fullName>
        <ecNumber evidence="3">2.4.1.255</ecNumber>
    </recommendedName>
</protein>
<evidence type="ECO:0000259" key="11">
    <source>
        <dbReference type="Pfam" id="PF08241"/>
    </source>
</evidence>
<comment type="caution">
    <text evidence="13">The sequence shown here is derived from an EMBL/GenBank/DDBJ whole genome shotgun (WGS) entry which is preliminary data.</text>
</comment>
<dbReference type="SUPFAM" id="SSF48452">
    <property type="entry name" value="TPR-like"/>
    <property type="match status" value="1"/>
</dbReference>
<comment type="similarity">
    <text evidence="2">Belongs to the glycosyltransferase 41 family. O-GlcNAc transferase subfamily.</text>
</comment>
<dbReference type="Proteomes" id="UP000784128">
    <property type="component" value="Unassembled WGS sequence"/>
</dbReference>
<dbReference type="Gene3D" id="3.40.50.150">
    <property type="entry name" value="Vaccinia Virus protein VP39"/>
    <property type="match status" value="2"/>
</dbReference>
<gene>
    <name evidence="13" type="ORF">KJB30_13045</name>
</gene>
<dbReference type="Pfam" id="PF07719">
    <property type="entry name" value="TPR_2"/>
    <property type="match status" value="1"/>
</dbReference>
<feature type="domain" description="Methyltransferase FkbM" evidence="10">
    <location>
        <begin position="343"/>
        <end position="515"/>
    </location>
</feature>
<keyword evidence="14" id="KW-1185">Reference proteome</keyword>
<dbReference type="InterPro" id="IPR051939">
    <property type="entry name" value="Glycosyltr_41/O-GlcNAc_trsf"/>
</dbReference>
<dbReference type="SUPFAM" id="SSF53335">
    <property type="entry name" value="S-adenosyl-L-methionine-dependent methyltransferases"/>
    <property type="match status" value="2"/>
</dbReference>
<evidence type="ECO:0000313" key="14">
    <source>
        <dbReference type="Proteomes" id="UP000784128"/>
    </source>
</evidence>
<evidence type="ECO:0000256" key="5">
    <source>
        <dbReference type="ARBA" id="ARBA00022679"/>
    </source>
</evidence>
<dbReference type="InterPro" id="IPR013105">
    <property type="entry name" value="TPR_2"/>
</dbReference>
<dbReference type="Pfam" id="PF13844">
    <property type="entry name" value="Glyco_transf_41"/>
    <property type="match status" value="1"/>
</dbReference>
<dbReference type="Pfam" id="PF14559">
    <property type="entry name" value="TPR_19"/>
    <property type="match status" value="1"/>
</dbReference>
<evidence type="ECO:0000256" key="7">
    <source>
        <dbReference type="ARBA" id="ARBA00022803"/>
    </source>
</evidence>
<dbReference type="Gene3D" id="3.40.50.2000">
    <property type="entry name" value="Glycogen Phosphorylase B"/>
    <property type="match status" value="1"/>
</dbReference>
<feature type="repeat" description="TPR" evidence="8">
    <location>
        <begin position="898"/>
        <end position="931"/>
    </location>
</feature>
<comment type="pathway">
    <text evidence="1">Protein modification; protein glycosylation.</text>
</comment>
<evidence type="ECO:0000313" key="13">
    <source>
        <dbReference type="EMBL" id="MBT1072717.1"/>
    </source>
</evidence>
<dbReference type="NCBIfam" id="TIGR01444">
    <property type="entry name" value="fkbM_fam"/>
    <property type="match status" value="1"/>
</dbReference>
<dbReference type="PROSITE" id="PS50005">
    <property type="entry name" value="TPR"/>
    <property type="match status" value="1"/>
</dbReference>
<sequence>MRVDSGRLIVWPNSGFANRLKSLVSASLLDEEYRVYWPSENFCGLSFGDIFADTWREIDHIPADSPLLNTWRFELPAELRSLLPLHFSDCSTGYKGIDFPGDSESRTIDFEYLRIPQPILMAMRARFAQLRFTPEITERVEAILERIPGPFVGVHARTWVDEPERRQKWFCFDDFARACVPFQQQNMVVSSDDPTFISSLSQALDRELITMPSGQRAPKPWQQNTRDEMLDDIAELLVLSRASDLVLTALSTYSEVAWFFGGCAANIHFADPSFQHKGHAAPQQNRDISWVEVAGNPSYFLALIQGNHAHLDHLGAGVHRIGDYFEKYSGFMKRSGPNDYMIDVGANIGLSAFPVASLKRRVVAFEPVPGNLEAMKQTVARNGFETVTLIGSAVSSHVGTTHLYVPVGRADNSSFGEEVANANVMSPHVSRLQVPTETIDHWAETEVQHFPPGDARLMKVDVQGYEMAVFTGARMFIAACRPHRKLIIEFEFDPKLTKMAGYQPVDLLNLIHSYGMEIYYHGTLIPSERYADFCSHDINADLVALFSSGGSGEGCDLPAGASETCAINEGDAMYDQDFYNSQIVGSLQSAQVFLYHLFSLWGVPGSAVDVGCGRGTWLATCLDMGVKRAVGVDGDWNSAELMIDPRIEFHRANLEKRLVLSDRFDLAISLEVAEHLQPESSDDFVESLTSLSDVVLFGAAFSGQPGVNHINTRPHSFWAEKFFSRGYVLFDLFRPVFWNDDRIEPCYRQNTFVYVKPAHPLHDALVSRGYVPDCGSLLLDCVHPAIYLGLLNEYMKLQQTLGLGVQSSPANTADSTPGTGEPLSEPSHGVGQLVEQAEDLVRQKKLDDAVDAYRLALAQEPDNPECLLRLSHVLLLMKRHGEAASHVERLIQVTTDFAFGYYLMGFICRELGRWKEARSYLLRAVELDPSHIYARVLCCMSSFTVCMDEAEALSILNGYADELGELIRCTLLETADQVNNAVDGIGALAPFFLPYLGGDVKDLQQKYGAWVCSIMAAKYPELTRPLPGRPAGGKIRIGIVSHYFHNHSNWKIPIKGWLEQLDRELFSIHCFHSGEISDTATESARSLADSFIQNSDVEALAAAIHEQCCDALIYPGIGMDTNTLKLAALRLAPVQCASWGHPVTTGMPTVDYYLSSGLMEPEDGEGHYSEKLVRLPNLSIWYDPPEAVARTSSKLILPGLAQGDIVFLCCQNLLKYLPAYDSVFPAIAAQVKAARFVFIASPVAELTDKFLYRLDLAFQSRGLRATDHVTVVPQLDEAAFSALNARADIFLDSIEWSGCNTVFESLPFNKPIVTFPGRFMRGRHAYAVLKMMGTEETIAANPEEYVAIAARLALDPQWRAEVSDRISRNKHRIYRDRECISALERFLIDCRRMLRSATTGPHPCSRGGI</sequence>
<feature type="compositionally biased region" description="Polar residues" evidence="9">
    <location>
        <begin position="807"/>
        <end position="818"/>
    </location>
</feature>
<dbReference type="PANTHER" id="PTHR44835:SF1">
    <property type="entry name" value="PROTEIN O-GLCNAC TRANSFERASE"/>
    <property type="match status" value="1"/>
</dbReference>
<dbReference type="InterPro" id="IPR029063">
    <property type="entry name" value="SAM-dependent_MTases_sf"/>
</dbReference>
<accession>A0ABS5UAM2</accession>
<dbReference type="InterPro" id="IPR019734">
    <property type="entry name" value="TPR_rpt"/>
</dbReference>
<evidence type="ECO:0000256" key="6">
    <source>
        <dbReference type="ARBA" id="ARBA00022737"/>
    </source>
</evidence>
<dbReference type="EMBL" id="JAHDYS010000012">
    <property type="protein sequence ID" value="MBT1072717.1"/>
    <property type="molecule type" value="Genomic_DNA"/>
</dbReference>
<name>A0ABS5UAM2_9BACT</name>
<dbReference type="Gene3D" id="3.40.50.11380">
    <property type="match status" value="1"/>
</dbReference>
<proteinExistence type="inferred from homology"/>
<organism evidence="13 14">
    <name type="scientific">Pelotalea chapellei</name>
    <dbReference type="NCBI Taxonomy" id="44671"/>
    <lineage>
        <taxon>Bacteria</taxon>
        <taxon>Pseudomonadati</taxon>
        <taxon>Thermodesulfobacteriota</taxon>
        <taxon>Desulfuromonadia</taxon>
        <taxon>Geobacterales</taxon>
        <taxon>Geobacteraceae</taxon>
        <taxon>Pelotalea</taxon>
    </lineage>
</organism>
<dbReference type="InterPro" id="IPR006342">
    <property type="entry name" value="FkbM_mtfrase"/>
</dbReference>
<evidence type="ECO:0000256" key="1">
    <source>
        <dbReference type="ARBA" id="ARBA00004922"/>
    </source>
</evidence>
<dbReference type="InterPro" id="IPR013216">
    <property type="entry name" value="Methyltransf_11"/>
</dbReference>
<dbReference type="GO" id="GO:0008168">
    <property type="term" value="F:methyltransferase activity"/>
    <property type="evidence" value="ECO:0007669"/>
    <property type="project" value="UniProtKB-KW"/>
</dbReference>
<dbReference type="EC" id="2.4.1.255" evidence="3"/>
<keyword evidence="7 8" id="KW-0802">TPR repeat</keyword>
<evidence type="ECO:0000256" key="4">
    <source>
        <dbReference type="ARBA" id="ARBA00022676"/>
    </source>
</evidence>
<evidence type="ECO:0000256" key="9">
    <source>
        <dbReference type="SAM" id="MobiDB-lite"/>
    </source>
</evidence>
<keyword evidence="13" id="KW-0489">Methyltransferase</keyword>